<accession>A0A021VYA8</accession>
<organism evidence="2 3">
    <name type="scientific">Actinotalea ferrariae CF5-4</name>
    <dbReference type="NCBI Taxonomy" id="948458"/>
    <lineage>
        <taxon>Bacteria</taxon>
        <taxon>Bacillati</taxon>
        <taxon>Actinomycetota</taxon>
        <taxon>Actinomycetes</taxon>
        <taxon>Micrococcales</taxon>
        <taxon>Cellulomonadaceae</taxon>
        <taxon>Actinotalea</taxon>
    </lineage>
</organism>
<evidence type="ECO:0000313" key="2">
    <source>
        <dbReference type="EMBL" id="EYR64990.1"/>
    </source>
</evidence>
<comment type="caution">
    <text evidence="2">The sequence shown here is derived from an EMBL/GenBank/DDBJ whole genome shotgun (WGS) entry which is preliminary data.</text>
</comment>
<reference evidence="2 3" key="1">
    <citation type="submission" date="2014-01" db="EMBL/GenBank/DDBJ databases">
        <title>Actinotalea ferrariae CF5-4.</title>
        <authorList>
            <person name="Chen F."/>
            <person name="Li Y."/>
            <person name="Wang G."/>
        </authorList>
    </citation>
    <scope>NUCLEOTIDE SEQUENCE [LARGE SCALE GENOMIC DNA]</scope>
    <source>
        <strain evidence="2 3">CF5-4</strain>
    </source>
</reference>
<keyword evidence="3" id="KW-1185">Reference proteome</keyword>
<dbReference type="InterPro" id="IPR029032">
    <property type="entry name" value="AhpD-like"/>
</dbReference>
<dbReference type="Proteomes" id="UP000019753">
    <property type="component" value="Unassembled WGS sequence"/>
</dbReference>
<protein>
    <submittedName>
        <fullName evidence="2">Transposase</fullName>
    </submittedName>
</protein>
<dbReference type="RefSeq" id="WP_034221808.1">
    <property type="nucleotide sequence ID" value="NZ_AXCW01000009.1"/>
</dbReference>
<proteinExistence type="predicted"/>
<sequence>MARIDPPARIGLPVRAALAVTRRMFGRRLDPQVLTAHHRGAFWADLLRDGVLLRTRTALPPGLADLVNHRTAVVIGCPWCLDFSAMLALRTGLTPERLLAVPDYARSPLFSALEQRAMAYADALTATPLTVTDEQVAELRTDLGDAGLVELTHLVALENQRSRFNHGLGITAQGFTDAAVCAVPGAVARAES</sequence>
<name>A0A021VYA8_9CELL</name>
<dbReference type="Pfam" id="PF02627">
    <property type="entry name" value="CMD"/>
    <property type="match status" value="1"/>
</dbReference>
<dbReference type="GO" id="GO:0051920">
    <property type="term" value="F:peroxiredoxin activity"/>
    <property type="evidence" value="ECO:0007669"/>
    <property type="project" value="InterPro"/>
</dbReference>
<gene>
    <name evidence="2" type="ORF">N866_19675</name>
</gene>
<dbReference type="PANTHER" id="PTHR34846">
    <property type="entry name" value="4-CARBOXYMUCONOLACTONE DECARBOXYLASE FAMILY PROTEIN (AFU_ORTHOLOGUE AFUA_6G11590)"/>
    <property type="match status" value="1"/>
</dbReference>
<feature type="domain" description="Carboxymuconolactone decarboxylase-like" evidence="1">
    <location>
        <begin position="51"/>
        <end position="122"/>
    </location>
</feature>
<evidence type="ECO:0000313" key="3">
    <source>
        <dbReference type="Proteomes" id="UP000019753"/>
    </source>
</evidence>
<dbReference type="SUPFAM" id="SSF69118">
    <property type="entry name" value="AhpD-like"/>
    <property type="match status" value="1"/>
</dbReference>
<dbReference type="InterPro" id="IPR003779">
    <property type="entry name" value="CMD-like"/>
</dbReference>
<dbReference type="EMBL" id="AXCW01000009">
    <property type="protein sequence ID" value="EYR64990.1"/>
    <property type="molecule type" value="Genomic_DNA"/>
</dbReference>
<dbReference type="PANTHER" id="PTHR34846:SF10">
    <property type="entry name" value="CYTOPLASMIC PROTEIN"/>
    <property type="match status" value="1"/>
</dbReference>
<evidence type="ECO:0000259" key="1">
    <source>
        <dbReference type="Pfam" id="PF02627"/>
    </source>
</evidence>
<dbReference type="OrthoDB" id="657225at2"/>
<dbReference type="Gene3D" id="1.20.1290.10">
    <property type="entry name" value="AhpD-like"/>
    <property type="match status" value="1"/>
</dbReference>
<dbReference type="AlphaFoldDB" id="A0A021VYA8"/>